<keyword evidence="5 7" id="KW-0119">Carbohydrate metabolism</keyword>
<keyword evidence="3 7" id="KW-0321">Glycogen metabolism</keyword>
<evidence type="ECO:0000256" key="2">
    <source>
        <dbReference type="ARBA" id="ARBA00007128"/>
    </source>
</evidence>
<evidence type="ECO:0000313" key="10">
    <source>
        <dbReference type="EMBL" id="CAD7247562.1"/>
    </source>
</evidence>
<evidence type="ECO:0000256" key="5">
    <source>
        <dbReference type="ARBA" id="ARBA00023277"/>
    </source>
</evidence>
<reference evidence="10" key="1">
    <citation type="submission" date="2020-11" db="EMBL/GenBank/DDBJ databases">
        <authorList>
            <person name="Tran Van P."/>
        </authorList>
    </citation>
    <scope>NUCLEOTIDE SEQUENCE</scope>
</reference>
<comment type="similarity">
    <text evidence="2 7">Belongs to the phosphorylase b kinase regulatory chain family.</text>
</comment>
<comment type="function">
    <text evidence="7">Phosphorylase b kinase catalyzes the phosphorylation of serine in certain substrates, including troponin I.</text>
</comment>
<dbReference type="GO" id="GO:0005886">
    <property type="term" value="C:plasma membrane"/>
    <property type="evidence" value="ECO:0007669"/>
    <property type="project" value="UniProtKB-SubCell"/>
</dbReference>
<dbReference type="SUPFAM" id="SSF48208">
    <property type="entry name" value="Six-hairpin glycosidases"/>
    <property type="match status" value="1"/>
</dbReference>
<evidence type="ECO:0000256" key="7">
    <source>
        <dbReference type="RuleBase" id="RU364123"/>
    </source>
</evidence>
<protein>
    <recommendedName>
        <fullName evidence="7">Phosphorylase b kinase regulatory subunit</fullName>
    </recommendedName>
</protein>
<proteinExistence type="inferred from homology"/>
<evidence type="ECO:0000256" key="6">
    <source>
        <dbReference type="PIRSR" id="PIRSR608734-50"/>
    </source>
</evidence>
<dbReference type="AlphaFoldDB" id="A0A7R8XCY6"/>
<keyword evidence="11" id="KW-1185">Reference proteome</keyword>
<dbReference type="GO" id="GO:0005964">
    <property type="term" value="C:phosphorylase kinase complex"/>
    <property type="evidence" value="ECO:0007669"/>
    <property type="project" value="TreeGrafter"/>
</dbReference>
<keyword evidence="6 7" id="KW-0636">Prenylation</keyword>
<feature type="domain" description="GH15-like" evidence="8">
    <location>
        <begin position="57"/>
        <end position="890"/>
    </location>
</feature>
<dbReference type="Pfam" id="PF19292">
    <property type="entry name" value="KPBB_C"/>
    <property type="match status" value="1"/>
</dbReference>
<dbReference type="PANTHER" id="PTHR10749:SF8">
    <property type="entry name" value="PHOSPHORYLASE B KINASE REGULATORY SUBUNIT BETA"/>
    <property type="match status" value="1"/>
</dbReference>
<name>A0A7R8XCY6_9CRUS</name>
<evidence type="ECO:0000256" key="1">
    <source>
        <dbReference type="ARBA" id="ARBA00005131"/>
    </source>
</evidence>
<keyword evidence="6 7" id="KW-0449">Lipoprotein</keyword>
<dbReference type="EMBL" id="CAJPEV010001495">
    <property type="protein sequence ID" value="CAG0892966.1"/>
    <property type="molecule type" value="Genomic_DNA"/>
</dbReference>
<dbReference type="PANTHER" id="PTHR10749">
    <property type="entry name" value="PHOSPHORYLASE B KINASE REGULATORY SUBUNIT"/>
    <property type="match status" value="1"/>
</dbReference>
<dbReference type="InterPro" id="IPR045583">
    <property type="entry name" value="KPBA/B_C"/>
</dbReference>
<accession>A0A7R8XCY6</accession>
<feature type="domain" description="Phosphorylase b kinase regulatory subunit alpha/beta C-terminal" evidence="9">
    <location>
        <begin position="940"/>
        <end position="1050"/>
    </location>
</feature>
<keyword evidence="7" id="KW-1003">Cell membrane</keyword>
<dbReference type="EMBL" id="LR901012">
    <property type="protein sequence ID" value="CAD7247562.1"/>
    <property type="molecule type" value="Genomic_DNA"/>
</dbReference>
<dbReference type="OrthoDB" id="5971574at2759"/>
<gene>
    <name evidence="10" type="ORF">DSTB1V02_LOCUS7392</name>
</gene>
<dbReference type="Pfam" id="PF00723">
    <property type="entry name" value="Glyco_hydro_15"/>
    <property type="match status" value="1"/>
</dbReference>
<evidence type="ECO:0000259" key="9">
    <source>
        <dbReference type="Pfam" id="PF19292"/>
    </source>
</evidence>
<comment type="pathway">
    <text evidence="1 7">Glycan biosynthesis; glycogen metabolism.</text>
</comment>
<feature type="lipid moiety-binding region" description="S-farnesyl cysteine" evidence="6">
    <location>
        <position position="1098"/>
    </location>
</feature>
<keyword evidence="4 7" id="KW-0112">Calmodulin-binding</keyword>
<dbReference type="GO" id="GO:0005516">
    <property type="term" value="F:calmodulin binding"/>
    <property type="evidence" value="ECO:0007669"/>
    <property type="project" value="UniProtKB-KW"/>
</dbReference>
<comment type="subcellular location">
    <subcellularLocation>
        <location evidence="7">Cell membrane</location>
        <topology evidence="7">Lipid-anchor</topology>
        <orientation evidence="7">Cytoplasmic side</orientation>
    </subcellularLocation>
</comment>
<comment type="PTM">
    <text evidence="6">Although the final Cys may be farnesylated, the terminal tripeptide is probably not removed, and the C-terminus is not methylated.</text>
</comment>
<sequence length="1101" mass="125950">MVVKQIDLVWKRRFEIMVSRLDSICPMTDIAGRAQSQANIEVDIFLRVTNYEETLRQLDMYYGIIKRKILAYQSITLGIFPSFSEETDIGDVRTSINCAKAIWSLFQAYRRIDDDRGRSYELSQSAIKCMRGILQCWLRQASRIEKFKELQCHQNALHIKFHLETGEEVISEQNYGHLQASCSNIDVISLYLITLTQMINSGLQIIYTMDEVNFIQNLVYYVERAYRTPDFGMWERGSKYNNGTPEMHASSIGMAKSALEAINGLNLFGERGASWSVIYVDIDAHNRNRSIFEALLPRESSSKNTDASLLTTISYPAFATHDDAIYVQTKGKVIAKLKGEYGFKRFLRDGYGTVVEDPCRRFYYKGETKEFENIESEWPLFFAYLVIDGIFKGDQEQVKDYQKLLKKRVRRDKYGDPLIPQYYFVPVDSVSYEKQDPGSQPRVASKKGSSSSNVFLWGTSVYIISQLLVEGLLHVNEIDPIRRYLPSYTRPRRTGRYSAFQGTASDLVVQVVLIAESMRLQAMMATYGIQTQTPHEVEPVQIWPPSELIKIYKYLGISKKLGLDGRPARPIGALGTSKIYRICGQTVLCYPLIFEVSDFYLSHDMALLIDDIRTELQFVGRHWRLTGRPTICLLIREEHMRDPKFREMLDLLAQLKSGYCDGLKVRMGRLQNLMASSCIEHLDFLNLVDVNLLEVSPFQQLQHASIGYQSLTDIPKAIAYSEPRVNFEEFELKSTSEIMEALKMSDTMWAQSHLLCILLRREGFDYMIEGVSVRERLVLIERQAGMLKHWSVVRFCSSLLQKLVHSVSPCITSILVTGKQLTIGVVPKQEVVLDKPMAPSDIRSLIYSSITPDTHDIFQAVLQQEIILYAGKLISTHPDIFSGILKFRVGWVLRAMETYQKAFVGEEAEPLECCSPSEIRRLLFKVLTIEEWAEPESLIPYIRRQLEGCLGRVPPDFYQRVWQILSKASKGLIIGKNLLPQQPTLSEMTMSEHGFAIRIEEMLNSISCPEYRQVLVELVLVISTILTRNPELYFPEPVDLDDLLSKAFMLTEEGKVRGDMKPFFSASYAKVTGYLARAVVNHILSDDISSFNLDDQCCKVS</sequence>
<dbReference type="InterPro" id="IPR008928">
    <property type="entry name" value="6-hairpin_glycosidase_sf"/>
</dbReference>
<dbReference type="InterPro" id="IPR008734">
    <property type="entry name" value="PHK_A/B_su"/>
</dbReference>
<dbReference type="InterPro" id="IPR011613">
    <property type="entry name" value="GH15-like"/>
</dbReference>
<keyword evidence="7" id="KW-0472">Membrane</keyword>
<dbReference type="Proteomes" id="UP000677054">
    <property type="component" value="Unassembled WGS sequence"/>
</dbReference>
<evidence type="ECO:0000256" key="3">
    <source>
        <dbReference type="ARBA" id="ARBA00022600"/>
    </source>
</evidence>
<evidence type="ECO:0000259" key="8">
    <source>
        <dbReference type="Pfam" id="PF00723"/>
    </source>
</evidence>
<evidence type="ECO:0000313" key="11">
    <source>
        <dbReference type="Proteomes" id="UP000677054"/>
    </source>
</evidence>
<dbReference type="UniPathway" id="UPA00163"/>
<evidence type="ECO:0000256" key="4">
    <source>
        <dbReference type="ARBA" id="ARBA00022860"/>
    </source>
</evidence>
<organism evidence="10">
    <name type="scientific">Darwinula stevensoni</name>
    <dbReference type="NCBI Taxonomy" id="69355"/>
    <lineage>
        <taxon>Eukaryota</taxon>
        <taxon>Metazoa</taxon>
        <taxon>Ecdysozoa</taxon>
        <taxon>Arthropoda</taxon>
        <taxon>Crustacea</taxon>
        <taxon>Oligostraca</taxon>
        <taxon>Ostracoda</taxon>
        <taxon>Podocopa</taxon>
        <taxon>Podocopida</taxon>
        <taxon>Darwinulocopina</taxon>
        <taxon>Darwinuloidea</taxon>
        <taxon>Darwinulidae</taxon>
        <taxon>Darwinula</taxon>
    </lineage>
</organism>
<dbReference type="GO" id="GO:0005977">
    <property type="term" value="P:glycogen metabolic process"/>
    <property type="evidence" value="ECO:0007669"/>
    <property type="project" value="UniProtKB-UniPathway"/>
</dbReference>